<feature type="domain" description="Inverse autotransporter beta-domain" evidence="2">
    <location>
        <begin position="47"/>
        <end position="146"/>
    </location>
</feature>
<evidence type="ECO:0000256" key="1">
    <source>
        <dbReference type="SAM" id="SignalP"/>
    </source>
</evidence>
<dbReference type="SMART" id="SM00710">
    <property type="entry name" value="PbH1"/>
    <property type="match status" value="33"/>
</dbReference>
<dbReference type="Pfam" id="PF11924">
    <property type="entry name" value="IAT_beta"/>
    <property type="match status" value="1"/>
</dbReference>
<feature type="chain" id="PRO_5017250878" evidence="1">
    <location>
        <begin position="34"/>
        <end position="3871"/>
    </location>
</feature>
<evidence type="ECO:0000313" key="3">
    <source>
        <dbReference type="EMBL" id="RBP48754.1"/>
    </source>
</evidence>
<accession>A0A395JJA0</accession>
<sequence>MSISRFFASVRRIAQSSNLIVITAALVAVPASAEERSGTATVGGRFSSDMAEAYLSILAPLSSTDDSLLFLNPRLSLKDEGESEGNFGIGYRKLFGDKAILGANLYADRSRSKYDNSFNQWGIGLEFLTDSFDFRANYYNPGSDTVIGATANVDTFEQLIDIQERIDRMRAISRSLVESRTSTISSDFYEGNNLLNTTTATTTDRFRTTTTDTTTTTTTTTTTNTYSDLLFEKREGGLEGYDLELGYKLPLADTLPEVRVFGGYYDFDGPFNSEIKGAKGRLEVRAGDYLTFDAELFEDDELHGSDYYVGARLNLPFSFSRLFDGQNPFLARKDDIKRFRNRPLAARLGEEVLRDVNIHVAESDFAENIAKRETNIEIDVVEEVQVDVETTSRTDSVVTRREDELRYTSDGELITLTHVDSNSTGADVGTFEDPNTTLTSANATQAADANDIVLIHADSAYNDESIEVTDNQMVVGQGGGVETSIETDQGTVVLPNANGGTSAPVITNGGVNINSNNVLVTNLAIDGGSITTAANGEHSDLTITNMSIANSSGDAISLGDGGGTLSGTITLSDITITDSADDGIDIQNMLANTQIVGNNISITGAGDDGIDFDDLISAATNSNMSFTNVVVENSADAGITLTGLADGSTTSFANTQIDSSGSDGLRVDGLNAGATLNVENFDVATSAENGIGIYNSDGTITFDAASSIADSAEHGVLIQSGDVDLSYSGTIDHTLAGAQEVIEISNTGAASSVVFDSEADNAIVDTNLGIYVDNSAGDLTVSADAELSGLDGVYISGASGTLTFDNTHLRNIEGVLDPNGAAEGALDLHDSTATVVFGEGSSIDQGVDLAAVAVGFFGAGDNSTLEFNGTINATNGDGLQFQDADGVYSFNGTSTLNGGDAGIDISNGSGGEFTFENTAITNASGVAINIDGLDGGTVTFNDGSATTSSGSPTVNISNGTGTVNVTNSAISQQGTGRVISVEQFGAAGDNILFDAAGSVSALASGNQGVVIQDVNANVTLGNANIANTAGDAITIDNSTGQMNLSSVSVVNAGANGIHATDLNGTLLIQQGTTINGAVGDGIRVDSSGAPVATTVQVLGTADSVDVSNVAGNALVVADTTAPVLLSDFDTQNISGNEFVFDNSGPVTVTDGLTFADIAQGLFINQTGSHLITNADLTTLQVSGGSADITITDSAIVNNTNAATISVDGGHSGSITTDANTTIETTNGTGFQFDDADGTYAFNGPNTFNGGDAGIDIVNDSSGTFTFGSGTAITSPSGVALNIDGSDANVTYNGTITQNNAATAINIANNTGGTVTIAGQVVANTSNTDSVVISNNTSTTSFTGGLNLNTTSGTALSANNGGTVNISNGGDESITATNGAAVQIADTNTNIVLDSISANGGGAGVGVHLTTAGAGSIFAVSGTTQLDNYLTAILLEDNQGTATFGTTNIDMSNAGGARGIDFLGTNNATNFGVTSITNVGGGASQVGIDYANSTLLGGSLFTSVDISGPATSTDSVAVDLTAMQGNQVVRLGEQVRTGASSHITDVHGGVLIDNTAAVQFTFGDGEDATDTLSTIDVNSQAGAYTVDAAGGTLAASNFNFEDVMVGSGDSANLPAGANAPIFVSETGGTITASTNNLSDDVTTITVADAESLADTDQLFVFVGDSGGDIDVAGGAVDGFTLDEGQSIDSFNNGNTISSGQAQPNNITGNIGSSGVTYSSDDVTAINTAAGATSVINIDGAGNNQVSNLNVMSPTTAGASGVVVQNVVAGPVTLSNLTIDNGAMAAVTLSGNSQTINLNNVDVADLDLSGVNAGTALTITGASHAGQVVVGSGSDLGGTTGTVISANVGDNVVLLDTSGTQLNVSGNTGTVIDINGLAAGSNLNLGAINADGVTADSVLRIQNMDGGNLNAQAIAITNFGDATSDTAIDIAGSAGSLNFTELDIAATSGSALVLEGQTLAIANTDNDITTLDGQALNLDGTVIAAGGVTFDQVTANATTQDVVSINNTTGGDLILNDVALSGSAITKGLLVSGGARSSNVLVNAGTIANGVSIIGSGAGDVIVDADISAAAGYAVQVANRGAGAGVVDINGTVTSSTGAVSIQNNSAGTVQFDGVVTGAGGNTSGAINVGGNTGGTNNFNALVDIDVTGNGTGVMIGNTNTPGAAVNFNGGLDVNSVNGVALSVEGGTISVANAGTESVATTGTAGAVNIDGATVAASGINLDSVSTSSLASSNAINVNDAVGGAITIASVDTNGTVLTTGLNVSGDARTSNVLVNGGTINNGLTISDDGTGTVVVGAAITDNAGYAVRIENRDGSAGQVDINGAVSNNTGVVSIQSNSAGTVNFNGVVTGTGANTTGSINSDNNTGGSTNFTALVDLDQTGNGVGVDLQSGIGSSTNFTGGLDVTTASGTGVNVFEGGTVSITGASNSIATGSGRVMTFSDSTIGAAGLNFASVANTSANAFASLEMTNVSGGDLIIGTTNLTGSGVRLAGTIDSDVELGDVDIALTGDSQTGLDLSGSALNGTLNASDFDLTSSSATDTVGVNLVNTTGTGSIQLGDTNQNGGDNATITGVNDGVLFSSVTDTDFTFGDGSNVNPDGIASTIDAVTPINDNGSGLPASGGYHFNDVTLIGDTSALAGPDVYYVDAAGSGNGNTQGNAGSIDGAESSGADAIVLIDTTNNSSADVIDQMSVPHISAGLSNSLELADGQILITLIGGQVIDLGIFGLSGGVPSNFEINVSGSSVITGSATLDSLAPVLTTSVGDTVVLNGSSTLQDVVLTNTGTGTAVSGDFSSNETVTINTSTVDGVSFTPSGGTTTVNLNNLASTSTVSLNGSGGGAITLNTTGTNTIETVADQILNLDTVTLGAGGVNFASLTSTAAVSAGDAVRLAAISGGNFSGGNLTVAGTLAGNGLSVVETSANTSFNSIDIDNVSAAGISIDSIGGDGGNTGDFTVLGLTDISGTGAGQAAIAIANHSGATTFADININNRGGAGIAINGANDGTQDIELGNVTINNQNSSVTTGLEIADINAAGSTVDITSVAINNNGANSSAIALSNNDGATININGGNVQNAAAAAVSISNSSGSATYAGTINNSAGRSLHVFTNEGGGVVNITGAITDTGAGIVLENNDVGGDATINISGGMNLSTGTDNAFTAVNGGDVTVTGSNTISTTSGSALAIVNADVTAEFDSVTASALNGNAGIRITNSGNGTINVNGGSITNIGAGNAIDISGGSGSLTFATDINSSGATGHAVEVTTHTGGNVVFSGNLTDNGATGGSLRLQNNLGSTITFSGGTKQINTGTSDAFVVANNSAVNFTNGGLDIDTTTGNGFAVTGSGTVTVEGAGNTVTTTTGTAVNISGGTSIGTVAGGPPALSTGSGIFSGGFGVTFESINVNGATQGINLNNAGSGGFQITGTGTTAGSGGTIQNTAQDGIDITNTDNISLANVNLLNNAQTSSGTTGSVFGAAGATDGYFAALDLLNVDNIVLRNMSINGGETGAGVNNNNGEVGISGRNVSDLFATNVTVENFGNAGNEDNVQFQQLTGTVGLSNFTSRDTGGGLFSVNNTSGNLALTVDNGAFEETVNGVGRGGLEISVAGAGTTVVNVDNSTFGNGNTSLTDGGIQGTALSLNVGGTQDATLNVNSSSFNGANVGISGTLDLGTSPELAMNIGNTSGNTINRTRSNAINIFTNGNLSPGQGSVRANIQSNRIGTAGLNMSGSLFGSGISARNEGGGEMSLRINNNTIQEVGDSAAGPAAGFEGIFIAESVTAGTTNATITNNVIQNIHDDRGILVALLNGGTSCTNISGNTFAGTIREDAPFSGTTSVIRIRQDAGTHNVVQGSAAALATANGLVAGNITESGSFNYSTPTCVVP</sequence>
<feature type="signal peptide" evidence="1">
    <location>
        <begin position="1"/>
        <end position="33"/>
    </location>
</feature>
<reference evidence="3 4" key="1">
    <citation type="submission" date="2018-06" db="EMBL/GenBank/DDBJ databases">
        <title>Genomic Encyclopedia of Type Strains, Phase IV (KMG-IV): sequencing the most valuable type-strain genomes for metagenomic binning, comparative biology and taxonomic classification.</title>
        <authorList>
            <person name="Goeker M."/>
        </authorList>
    </citation>
    <scope>NUCLEOTIDE SEQUENCE [LARGE SCALE GENOMIC DNA]</scope>
    <source>
        <strain evidence="3 4">DSM 24032</strain>
    </source>
</reference>
<evidence type="ECO:0000313" key="4">
    <source>
        <dbReference type="Proteomes" id="UP000253083"/>
    </source>
</evidence>
<dbReference type="SUPFAM" id="SSF51126">
    <property type="entry name" value="Pectin lyase-like"/>
    <property type="match status" value="1"/>
</dbReference>
<dbReference type="Gene3D" id="2.40.160.160">
    <property type="entry name" value="Inverse autotransporter, beta-domain"/>
    <property type="match status" value="1"/>
</dbReference>
<dbReference type="InterPro" id="IPR038177">
    <property type="entry name" value="IAT_beta_sf"/>
</dbReference>
<evidence type="ECO:0000259" key="2">
    <source>
        <dbReference type="Pfam" id="PF11924"/>
    </source>
</evidence>
<dbReference type="EMBL" id="QNRT01000005">
    <property type="protein sequence ID" value="RBP48754.1"/>
    <property type="molecule type" value="Genomic_DNA"/>
</dbReference>
<dbReference type="InParanoid" id="A0A395JJA0"/>
<name>A0A395JJA0_9GAMM</name>
<protein>
    <submittedName>
        <fullName evidence="3">Inverse autotransporter-like protein with beta domain</fullName>
    </submittedName>
</protein>
<keyword evidence="1" id="KW-0732">Signal</keyword>
<gene>
    <name evidence="3" type="ORF">DFR28_10593</name>
</gene>
<dbReference type="RefSeq" id="WP_113955353.1">
    <property type="nucleotide sequence ID" value="NZ_QNRT01000005.1"/>
</dbReference>
<dbReference type="Proteomes" id="UP000253083">
    <property type="component" value="Unassembled WGS sequence"/>
</dbReference>
<keyword evidence="4" id="KW-1185">Reference proteome</keyword>
<dbReference type="OrthoDB" id="8320584at2"/>
<comment type="caution">
    <text evidence="3">The sequence shown here is derived from an EMBL/GenBank/DDBJ whole genome shotgun (WGS) entry which is preliminary data.</text>
</comment>
<proteinExistence type="predicted"/>
<dbReference type="InterPro" id="IPR011050">
    <property type="entry name" value="Pectin_lyase_fold/virulence"/>
</dbReference>
<dbReference type="InterPro" id="IPR024519">
    <property type="entry name" value="IAT_beta"/>
</dbReference>
<dbReference type="InterPro" id="IPR006626">
    <property type="entry name" value="PbH1"/>
</dbReference>
<organism evidence="3 4">
    <name type="scientific">Arenicella xantha</name>
    <dbReference type="NCBI Taxonomy" id="644221"/>
    <lineage>
        <taxon>Bacteria</taxon>
        <taxon>Pseudomonadati</taxon>
        <taxon>Pseudomonadota</taxon>
        <taxon>Gammaproteobacteria</taxon>
        <taxon>Arenicellales</taxon>
        <taxon>Arenicellaceae</taxon>
        <taxon>Arenicella</taxon>
    </lineage>
</organism>